<evidence type="ECO:0000313" key="2">
    <source>
        <dbReference type="EMBL" id="JAV29638.1"/>
    </source>
</evidence>
<dbReference type="PANTHER" id="PTHR20997:SF2">
    <property type="entry name" value="EG:BACR42I17.2 PROTEIN-RELATED"/>
    <property type="match status" value="1"/>
</dbReference>
<reference evidence="2" key="1">
    <citation type="submission" date="2017-01" db="EMBL/GenBank/DDBJ databases">
        <title>A deep insight into the sialotranscriptome of adult male and female Cluex tarsalis mosquitoes.</title>
        <authorList>
            <person name="Ribeiro J.M."/>
            <person name="Moreira F."/>
            <person name="Bernard K.A."/>
            <person name="Calvo E."/>
        </authorList>
    </citation>
    <scope>NUCLEOTIDE SEQUENCE</scope>
    <source>
        <strain evidence="2">Kern County</strain>
        <tissue evidence="2">Salivary glands</tissue>
    </source>
</reference>
<accession>A0A1Q3FQ72</accession>
<organism evidence="2">
    <name type="scientific">Culex tarsalis</name>
    <name type="common">Encephalitis mosquito</name>
    <dbReference type="NCBI Taxonomy" id="7177"/>
    <lineage>
        <taxon>Eukaryota</taxon>
        <taxon>Metazoa</taxon>
        <taxon>Ecdysozoa</taxon>
        <taxon>Arthropoda</taxon>
        <taxon>Hexapoda</taxon>
        <taxon>Insecta</taxon>
        <taxon>Pterygota</taxon>
        <taxon>Neoptera</taxon>
        <taxon>Endopterygota</taxon>
        <taxon>Diptera</taxon>
        <taxon>Nematocera</taxon>
        <taxon>Culicoidea</taxon>
        <taxon>Culicidae</taxon>
        <taxon>Culicinae</taxon>
        <taxon>Culicini</taxon>
        <taxon>Culex</taxon>
        <taxon>Culex</taxon>
    </lineage>
</organism>
<dbReference type="PANTHER" id="PTHR20997">
    <property type="entry name" value="EG:BACR42I17.2 PROTEIN-RELATED"/>
    <property type="match status" value="1"/>
</dbReference>
<evidence type="ECO:0000256" key="1">
    <source>
        <dbReference type="SAM" id="SignalP"/>
    </source>
</evidence>
<feature type="chain" id="PRO_5012817769" evidence="1">
    <location>
        <begin position="20"/>
        <end position="248"/>
    </location>
</feature>
<sequence>MNKILVLVSAVALFGASHATPYGLYGENALRGQSRLAMQEALLTFRSTCEEVSGSDAGYRKTISSLTPAIQCLAENVDTLQFSIDLADGSDTAEARQQIIDKYCPAFNESVACFDDVLEGVAMCGNDKVSTIKTMYKKMIHNMIDLMCKNNGQLLLEARTPEFRTCIQHVKENVKQCRISEIIRTRPISQFGEEGCSELKRSKKCIHEQISSCTTTAYEDIFNAIYDPMAETANCKLNVQSEFSENDI</sequence>
<keyword evidence="1" id="KW-0732">Signal</keyword>
<dbReference type="InterPro" id="IPR009832">
    <property type="entry name" value="DUF1397"/>
</dbReference>
<dbReference type="Pfam" id="PF07165">
    <property type="entry name" value="DUF1397"/>
    <property type="match status" value="1"/>
</dbReference>
<feature type="signal peptide" evidence="1">
    <location>
        <begin position="1"/>
        <end position="19"/>
    </location>
</feature>
<name>A0A1Q3FQ72_CULTA</name>
<protein>
    <submittedName>
        <fullName evidence="2">Putative conserved secreted protein</fullName>
    </submittedName>
</protein>
<dbReference type="EMBL" id="GFDL01005407">
    <property type="protein sequence ID" value="JAV29638.1"/>
    <property type="molecule type" value="Transcribed_RNA"/>
</dbReference>
<dbReference type="AlphaFoldDB" id="A0A1Q3FQ72"/>
<proteinExistence type="predicted"/>